<dbReference type="PANTHER" id="PTHR30483">
    <property type="entry name" value="LEUCINE-SPECIFIC-BINDING PROTEIN"/>
    <property type="match status" value="1"/>
</dbReference>
<sequence length="420" mass="45268">MRRNLIPAISTLAVVSLLAACGGGAGGPSGGGGKISDDKIVLGVINDQTGIYSELSGPNAVEAVKMAVEDFKAKHADDAVSKNIEVVVADHQNKPEVANTKAQEMYDRQQADAIFDVPTSSAALAVAGQALAKKKLYFNITAATTALTGDKCNKYTFHYAYDTYMLANGTGTAVTEAGSKNWYIVYPDYAFGQDMEKSFSKAIETSGGKVVGKKSSEFPNTSGDFSSQLLQAPAAKPDVLGTMHAGGELVNLVKQYNQFKLKDKGVGLSVGLMFITDIHSLGPDALAGTRFTDAWYWNFDQQNRDWADKFKEKTGSRPSFAHAGNYSAAMNYLEAIQAAGTDASDDVVKNLEGKEINDFFLRNGKIRAEDHRVIHDVYLAEVKPKSDVKEDYDYEKIVTTIPADKAFKPLSESACKMGQG</sequence>
<proteinExistence type="inferred from homology"/>
<gene>
    <name evidence="5" type="ORF">EV643_12311</name>
</gene>
<dbReference type="RefSeq" id="WP_133804501.1">
    <property type="nucleotide sequence ID" value="NZ_SNWQ01000023.1"/>
</dbReference>
<comment type="similarity">
    <text evidence="1">Belongs to the leucine-binding protein family.</text>
</comment>
<dbReference type="SUPFAM" id="SSF53822">
    <property type="entry name" value="Periplasmic binding protein-like I"/>
    <property type="match status" value="1"/>
</dbReference>
<dbReference type="InterPro" id="IPR028082">
    <property type="entry name" value="Peripla_BP_I"/>
</dbReference>
<dbReference type="AlphaFoldDB" id="A0A4R6JKX9"/>
<dbReference type="InterPro" id="IPR051010">
    <property type="entry name" value="BCAA_transport"/>
</dbReference>
<dbReference type="OrthoDB" id="3759485at2"/>
<comment type="caution">
    <text evidence="5">The sequence shown here is derived from an EMBL/GenBank/DDBJ whole genome shotgun (WGS) entry which is preliminary data.</text>
</comment>
<dbReference type="CDD" id="cd06327">
    <property type="entry name" value="PBP1_SBP-like"/>
    <property type="match status" value="1"/>
</dbReference>
<feature type="domain" description="Leucine-binding protein" evidence="4">
    <location>
        <begin position="40"/>
        <end position="384"/>
    </location>
</feature>
<accession>A0A4R6JKX9</accession>
<organism evidence="5 6">
    <name type="scientific">Kribbella caucasensis</name>
    <dbReference type="NCBI Taxonomy" id="2512215"/>
    <lineage>
        <taxon>Bacteria</taxon>
        <taxon>Bacillati</taxon>
        <taxon>Actinomycetota</taxon>
        <taxon>Actinomycetes</taxon>
        <taxon>Propionibacteriales</taxon>
        <taxon>Kribbellaceae</taxon>
        <taxon>Kribbella</taxon>
    </lineage>
</organism>
<protein>
    <submittedName>
        <fullName evidence="5">Branched-chain amino acid transport system substrate-binding protein</fullName>
    </submittedName>
</protein>
<keyword evidence="2 3" id="KW-0732">Signal</keyword>
<evidence type="ECO:0000256" key="1">
    <source>
        <dbReference type="ARBA" id="ARBA00010062"/>
    </source>
</evidence>
<dbReference type="Pfam" id="PF13458">
    <property type="entry name" value="Peripla_BP_6"/>
    <property type="match status" value="1"/>
</dbReference>
<dbReference type="Proteomes" id="UP000295388">
    <property type="component" value="Unassembled WGS sequence"/>
</dbReference>
<evidence type="ECO:0000256" key="2">
    <source>
        <dbReference type="ARBA" id="ARBA00022729"/>
    </source>
</evidence>
<dbReference type="PANTHER" id="PTHR30483:SF6">
    <property type="entry name" value="PERIPLASMIC BINDING PROTEIN OF ABC TRANSPORTER FOR NATURAL AMINO ACIDS"/>
    <property type="match status" value="1"/>
</dbReference>
<keyword evidence="6" id="KW-1185">Reference proteome</keyword>
<dbReference type="Gene3D" id="3.40.50.2300">
    <property type="match status" value="2"/>
</dbReference>
<reference evidence="5 6" key="1">
    <citation type="submission" date="2019-03" db="EMBL/GenBank/DDBJ databases">
        <title>Genomic Encyclopedia of Type Strains, Phase III (KMG-III): the genomes of soil and plant-associated and newly described type strains.</title>
        <authorList>
            <person name="Whitman W."/>
        </authorList>
    </citation>
    <scope>NUCLEOTIDE SEQUENCE [LARGE SCALE GENOMIC DNA]</scope>
    <source>
        <strain evidence="5 6">VKM Ac-2527</strain>
    </source>
</reference>
<evidence type="ECO:0000259" key="4">
    <source>
        <dbReference type="Pfam" id="PF13458"/>
    </source>
</evidence>
<dbReference type="EMBL" id="SNWQ01000023">
    <property type="protein sequence ID" value="TDO35205.1"/>
    <property type="molecule type" value="Genomic_DNA"/>
</dbReference>
<evidence type="ECO:0000313" key="5">
    <source>
        <dbReference type="EMBL" id="TDO35205.1"/>
    </source>
</evidence>
<feature type="chain" id="PRO_5021002907" evidence="3">
    <location>
        <begin position="20"/>
        <end position="420"/>
    </location>
</feature>
<evidence type="ECO:0000256" key="3">
    <source>
        <dbReference type="SAM" id="SignalP"/>
    </source>
</evidence>
<feature type="signal peptide" evidence="3">
    <location>
        <begin position="1"/>
        <end position="19"/>
    </location>
</feature>
<evidence type="ECO:0000313" key="6">
    <source>
        <dbReference type="Proteomes" id="UP000295388"/>
    </source>
</evidence>
<dbReference type="PROSITE" id="PS51257">
    <property type="entry name" value="PROKAR_LIPOPROTEIN"/>
    <property type="match status" value="1"/>
</dbReference>
<name>A0A4R6JKX9_9ACTN</name>
<dbReference type="InterPro" id="IPR028081">
    <property type="entry name" value="Leu-bd"/>
</dbReference>